<dbReference type="Proteomes" id="UP000030764">
    <property type="component" value="Unassembled WGS sequence"/>
</dbReference>
<protein>
    <submittedName>
        <fullName evidence="1">Uncharacterized protein</fullName>
    </submittedName>
</protein>
<accession>A0A085MDX2</accession>
<sequence>MEKAVRQRIREGHATWSVLTVRGACFDSRLTTDTVDGLHMEAFAFLQFDLLQIKDFKAAYTTAMVADLASRDTEPLTAVRQLFNSLLSSVGSQPSNPDMEPGALFHRALKGPKLGYASLPRASQSANILDANATSQ</sequence>
<name>A0A085MDX2_9BILA</name>
<proteinExistence type="predicted"/>
<reference evidence="1 2" key="1">
    <citation type="journal article" date="2014" name="Nat. Genet.">
        <title>Genome and transcriptome of the porcine whipworm Trichuris suis.</title>
        <authorList>
            <person name="Jex A.R."/>
            <person name="Nejsum P."/>
            <person name="Schwarz E.M."/>
            <person name="Hu L."/>
            <person name="Young N.D."/>
            <person name="Hall R.S."/>
            <person name="Korhonen P.K."/>
            <person name="Liao S."/>
            <person name="Thamsborg S."/>
            <person name="Xia J."/>
            <person name="Xu P."/>
            <person name="Wang S."/>
            <person name="Scheerlinck J.P."/>
            <person name="Hofmann A."/>
            <person name="Sternberg P.W."/>
            <person name="Wang J."/>
            <person name="Gasser R.B."/>
        </authorList>
    </citation>
    <scope>NUCLEOTIDE SEQUENCE [LARGE SCALE GENOMIC DNA]</scope>
    <source>
        <strain evidence="1">DCEP-RM93M</strain>
    </source>
</reference>
<dbReference type="EMBL" id="KL363200">
    <property type="protein sequence ID" value="KFD55418.1"/>
    <property type="molecule type" value="Genomic_DNA"/>
</dbReference>
<evidence type="ECO:0000313" key="1">
    <source>
        <dbReference type="EMBL" id="KFD55418.1"/>
    </source>
</evidence>
<keyword evidence="2" id="KW-1185">Reference proteome</keyword>
<gene>
    <name evidence="1" type="ORF">M513_03758</name>
</gene>
<organism evidence="1 2">
    <name type="scientific">Trichuris suis</name>
    <name type="common">pig whipworm</name>
    <dbReference type="NCBI Taxonomy" id="68888"/>
    <lineage>
        <taxon>Eukaryota</taxon>
        <taxon>Metazoa</taxon>
        <taxon>Ecdysozoa</taxon>
        <taxon>Nematoda</taxon>
        <taxon>Enoplea</taxon>
        <taxon>Dorylaimia</taxon>
        <taxon>Trichinellida</taxon>
        <taxon>Trichuridae</taxon>
        <taxon>Trichuris</taxon>
    </lineage>
</organism>
<dbReference type="AlphaFoldDB" id="A0A085MDX2"/>
<evidence type="ECO:0000313" key="2">
    <source>
        <dbReference type="Proteomes" id="UP000030764"/>
    </source>
</evidence>